<dbReference type="SUPFAM" id="SSF57535">
    <property type="entry name" value="Complement control module/SCR domain"/>
    <property type="match status" value="10"/>
</dbReference>
<dbReference type="InterPro" id="IPR051277">
    <property type="entry name" value="SEZ6_CSMD_C4BPB_Regulators"/>
</dbReference>
<protein>
    <recommendedName>
        <fullName evidence="8">Sushi domain-containing protein</fullName>
    </recommendedName>
</protein>
<dbReference type="InterPro" id="IPR035976">
    <property type="entry name" value="Sushi/SCR/CCP_sf"/>
</dbReference>
<dbReference type="InterPro" id="IPR000436">
    <property type="entry name" value="Sushi_SCR_CCP_dom"/>
</dbReference>
<keyword evidence="2 7" id="KW-0732">Signal</keyword>
<feature type="disulfide bond" evidence="5">
    <location>
        <begin position="664"/>
        <end position="707"/>
    </location>
</feature>
<feature type="disulfide bond" evidence="5">
    <location>
        <begin position="567"/>
        <end position="594"/>
    </location>
</feature>
<dbReference type="PANTHER" id="PTHR45656:SF4">
    <property type="entry name" value="PROTEIN CBR-CLEC-78"/>
    <property type="match status" value="1"/>
</dbReference>
<gene>
    <name evidence="9" type="ORF">CIB84_006227</name>
</gene>
<dbReference type="OrthoDB" id="6127264at2759"/>
<name>A0A2P4T0Y0_BAMTH</name>
<feature type="domain" description="Sushi" evidence="8">
    <location>
        <begin position="9"/>
        <end position="73"/>
    </location>
</feature>
<dbReference type="Pfam" id="PF00084">
    <property type="entry name" value="Sushi"/>
    <property type="match status" value="10"/>
</dbReference>
<keyword evidence="1 5" id="KW-0768">Sushi</keyword>
<evidence type="ECO:0000259" key="8">
    <source>
        <dbReference type="PROSITE" id="PS50923"/>
    </source>
</evidence>
<feature type="chain" id="PRO_5015182491" description="Sushi domain-containing protein" evidence="7">
    <location>
        <begin position="19"/>
        <end position="747"/>
    </location>
</feature>
<dbReference type="PANTHER" id="PTHR45656">
    <property type="entry name" value="PROTEIN CBR-CLEC-78"/>
    <property type="match status" value="1"/>
</dbReference>
<dbReference type="SMART" id="SM00032">
    <property type="entry name" value="CCP"/>
    <property type="match status" value="10"/>
</dbReference>
<dbReference type="EMBL" id="PPHD01013299">
    <property type="protein sequence ID" value="POI30023.1"/>
    <property type="molecule type" value="Genomic_DNA"/>
</dbReference>
<reference evidence="9 10" key="1">
    <citation type="submission" date="2018-01" db="EMBL/GenBank/DDBJ databases">
        <title>Comparison of the Chinese Bamboo Partridge and Red Junglefowl genome sequences highlights the importance of demography in genome evolution.</title>
        <authorList>
            <person name="Tiley G.P."/>
            <person name="Kimball R.T."/>
            <person name="Braun E.L."/>
            <person name="Burleigh J.G."/>
        </authorList>
    </citation>
    <scope>NUCLEOTIDE SEQUENCE [LARGE SCALE GENOMIC DNA]</scope>
    <source>
        <strain evidence="9">RTK389</strain>
        <tissue evidence="9">Blood</tissue>
    </source>
</reference>
<keyword evidence="3" id="KW-0677">Repeat</keyword>
<evidence type="ECO:0000256" key="7">
    <source>
        <dbReference type="SAM" id="SignalP"/>
    </source>
</evidence>
<feature type="domain" description="Sushi" evidence="8">
    <location>
        <begin position="241"/>
        <end position="305"/>
    </location>
</feature>
<feature type="region of interest" description="Disordered" evidence="6">
    <location>
        <begin position="165"/>
        <end position="198"/>
    </location>
</feature>
<evidence type="ECO:0000256" key="2">
    <source>
        <dbReference type="ARBA" id="ARBA00022729"/>
    </source>
</evidence>
<comment type="caution">
    <text evidence="9">The sequence shown here is derived from an EMBL/GenBank/DDBJ whole genome shotgun (WGS) entry which is preliminary data.</text>
</comment>
<feature type="domain" description="Sushi" evidence="8">
    <location>
        <begin position="74"/>
        <end position="134"/>
    </location>
</feature>
<evidence type="ECO:0000256" key="6">
    <source>
        <dbReference type="SAM" id="MobiDB-lite"/>
    </source>
</evidence>
<keyword evidence="4 5" id="KW-1015">Disulfide bond</keyword>
<dbReference type="Proteomes" id="UP000237246">
    <property type="component" value="Unassembled WGS sequence"/>
</dbReference>
<evidence type="ECO:0000256" key="5">
    <source>
        <dbReference type="PROSITE-ProRule" id="PRU00302"/>
    </source>
</evidence>
<feature type="domain" description="Sushi" evidence="8">
    <location>
        <begin position="413"/>
        <end position="472"/>
    </location>
</feature>
<sequence length="747" mass="80913">MGTVLLLMVSCATPTTLHFAALSKVDEMINFYPVGFTVSYICRPGYENISESQPTSTCLENLIWSEVPELCQRKSCGPPAAPPAGRTLSPTDFLFGTRVSVICNEGYRLHGRNFIQCWLKGDDVEWSELPTCERSQRHGLKAPKKTFTMEMKLSLYKKALQNTNSFSSSSSFSRKPGDCGPLPSVSKAEPPEDVRHQDSFPVGSKVTYRCLQNFSRIPSRLDTIVCFNNSVWSKLQEFCDRSCQSPPQVAFAKLSAEDEMKNFYAVGITVHYVCSPGYENSSAELPSSTCQENSTWSEVPELCHTLTITPSASPSVSDTTAVTNSITHLEEKASENHYILPLILIPCVIGDCPQPPRFVFAEPPGATNSSYPVGTVLRYRCRPGYTGDMNKVPLVTCLPNSTWASDPEFCIGKSCGQPEILNGNFHFSTNLQFGATISFTCKAGYRLVGKPTAQCILSGSDVVWDAVPYCEIIPCQPPPQIENGTFSGGQMEYTYGVAVTYSCKNGFSLIGNATIHCTTDDNLNGVWSGPAPECKVVRCEKPEVENAKNLNSFATEYTYGEKVSFECAPGHALSGAQTVTCDADNTWKPPLPSCDPRQQCAAPTIQNGIVSEGSFLFGTTVTFSCNAEYELKGSSSAECVAVGDGVEWDVKLPSCERQSSDVLCEQPPSIGNGVHNGTEGSAFPLGSVVVYSCNDGFVLVGGRAIQCLAEAQDRGVWSTPTPECRGGASSIIVGILPLLLAMLVMNF</sequence>
<dbReference type="CDD" id="cd00033">
    <property type="entry name" value="CCP"/>
    <property type="match status" value="10"/>
</dbReference>
<evidence type="ECO:0000256" key="1">
    <source>
        <dbReference type="ARBA" id="ARBA00022659"/>
    </source>
</evidence>
<feature type="signal peptide" evidence="7">
    <location>
        <begin position="1"/>
        <end position="18"/>
    </location>
</feature>
<feature type="domain" description="Sushi" evidence="8">
    <location>
        <begin position="662"/>
        <end position="726"/>
    </location>
</feature>
<feature type="domain" description="Sushi" evidence="8">
    <location>
        <begin position="350"/>
        <end position="412"/>
    </location>
</feature>
<proteinExistence type="predicted"/>
<evidence type="ECO:0000313" key="10">
    <source>
        <dbReference type="Proteomes" id="UP000237246"/>
    </source>
</evidence>
<feature type="domain" description="Sushi" evidence="8">
    <location>
        <begin position="537"/>
        <end position="596"/>
    </location>
</feature>
<evidence type="ECO:0000256" key="3">
    <source>
        <dbReference type="ARBA" id="ARBA00022737"/>
    </source>
</evidence>
<dbReference type="AlphaFoldDB" id="A0A2P4T0Y0"/>
<evidence type="ECO:0000256" key="4">
    <source>
        <dbReference type="ARBA" id="ARBA00023157"/>
    </source>
</evidence>
<dbReference type="FunFam" id="2.10.70.10:FF:000014">
    <property type="entry name" value="Membrane cofactor protein"/>
    <property type="match status" value="2"/>
</dbReference>
<comment type="caution">
    <text evidence="5">Lacks conserved residue(s) required for the propagation of feature annotation.</text>
</comment>
<feature type="domain" description="Sushi" evidence="8">
    <location>
        <begin position="473"/>
        <end position="536"/>
    </location>
</feature>
<keyword evidence="10" id="KW-1185">Reference proteome</keyword>
<dbReference type="Gene3D" id="2.10.70.10">
    <property type="entry name" value="Complement Module, domain 1"/>
    <property type="match status" value="10"/>
</dbReference>
<feature type="compositionally biased region" description="Basic and acidic residues" evidence="6">
    <location>
        <begin position="189"/>
        <end position="198"/>
    </location>
</feature>
<accession>A0A2P4T0Y0</accession>
<dbReference type="PROSITE" id="PS50923">
    <property type="entry name" value="SUSHI"/>
    <property type="match status" value="9"/>
</dbReference>
<feature type="domain" description="Sushi" evidence="8">
    <location>
        <begin position="598"/>
        <end position="657"/>
    </location>
</feature>
<organism evidence="9 10">
    <name type="scientific">Bambusicola thoracicus</name>
    <name type="common">Chinese bamboo-partridge</name>
    <name type="synonym">Perdix thoracica</name>
    <dbReference type="NCBI Taxonomy" id="9083"/>
    <lineage>
        <taxon>Eukaryota</taxon>
        <taxon>Metazoa</taxon>
        <taxon>Chordata</taxon>
        <taxon>Craniata</taxon>
        <taxon>Vertebrata</taxon>
        <taxon>Euteleostomi</taxon>
        <taxon>Archelosauria</taxon>
        <taxon>Archosauria</taxon>
        <taxon>Dinosauria</taxon>
        <taxon>Saurischia</taxon>
        <taxon>Theropoda</taxon>
        <taxon>Coelurosauria</taxon>
        <taxon>Aves</taxon>
        <taxon>Neognathae</taxon>
        <taxon>Galloanserae</taxon>
        <taxon>Galliformes</taxon>
        <taxon>Phasianidae</taxon>
        <taxon>Perdicinae</taxon>
        <taxon>Bambusicola</taxon>
    </lineage>
</organism>
<evidence type="ECO:0000313" key="9">
    <source>
        <dbReference type="EMBL" id="POI30023.1"/>
    </source>
</evidence>